<name>D0LZ70_HALO1</name>
<evidence type="ECO:0000256" key="2">
    <source>
        <dbReference type="SAM" id="SignalP"/>
    </source>
</evidence>
<evidence type="ECO:0000256" key="1">
    <source>
        <dbReference type="ARBA" id="ARBA00005250"/>
    </source>
</evidence>
<sequence length="344" mass="36259">MNTHSPALSRSLPLSLALPLLSLSPLAGCATGPDPVPAPEVARMYTFTSDQNGFDTHSHYLDTGAEVVVFDAQFTSALAQDLVDDIRSHTDAPIRYLVVTHPNPDKFNGASVFRELGAQVVASRATAEAIPAVHAYKRAYFVNAGMFTADTYPEQPSIDIVFDDALALALDGAAQVELSVLEHGGVATTQTVAHVPELDALVVGDLIHHRVHAWLEGGISGSADNAAPHPDLSAWRAAIAELSAFGDPAVYAGRGPVARLSEAGPAQRTYLDQVDEIVRAYIDEHGADALLGEQASEHHAAIAARIAEAFPGYELAYMSQYSIYGLATALAEEAAASQGDAAAR</sequence>
<dbReference type="eggNOG" id="COG0491">
    <property type="taxonomic scope" value="Bacteria"/>
</dbReference>
<dbReference type="OrthoDB" id="1550459at2"/>
<evidence type="ECO:0000313" key="4">
    <source>
        <dbReference type="EMBL" id="ACY16332.1"/>
    </source>
</evidence>
<dbReference type="STRING" id="502025.Hoch_3833"/>
<dbReference type="RefSeq" id="WP_012828931.1">
    <property type="nucleotide sequence ID" value="NC_013440.1"/>
</dbReference>
<dbReference type="AlphaFoldDB" id="D0LZ70"/>
<feature type="signal peptide" evidence="2">
    <location>
        <begin position="1"/>
        <end position="29"/>
    </location>
</feature>
<gene>
    <name evidence="4" type="ordered locus">Hoch_3833</name>
</gene>
<dbReference type="SUPFAM" id="SSF56281">
    <property type="entry name" value="Metallo-hydrolase/oxidoreductase"/>
    <property type="match status" value="1"/>
</dbReference>
<dbReference type="Pfam" id="PF00753">
    <property type="entry name" value="Lactamase_B"/>
    <property type="match status" value="1"/>
</dbReference>
<dbReference type="InterPro" id="IPR050855">
    <property type="entry name" value="NDM-1-like"/>
</dbReference>
<feature type="domain" description="Metallo-beta-lactamase" evidence="3">
    <location>
        <begin position="55"/>
        <end position="254"/>
    </location>
</feature>
<organism evidence="4 5">
    <name type="scientific">Haliangium ochraceum (strain DSM 14365 / JCM 11303 / SMP-2)</name>
    <dbReference type="NCBI Taxonomy" id="502025"/>
    <lineage>
        <taxon>Bacteria</taxon>
        <taxon>Pseudomonadati</taxon>
        <taxon>Myxococcota</taxon>
        <taxon>Polyangia</taxon>
        <taxon>Haliangiales</taxon>
        <taxon>Kofleriaceae</taxon>
        <taxon>Haliangium</taxon>
    </lineage>
</organism>
<proteinExistence type="inferred from homology"/>
<dbReference type="InterPro" id="IPR001279">
    <property type="entry name" value="Metallo-B-lactamas"/>
</dbReference>
<dbReference type="PANTHER" id="PTHR42951">
    <property type="entry name" value="METALLO-BETA-LACTAMASE DOMAIN-CONTAINING"/>
    <property type="match status" value="1"/>
</dbReference>
<dbReference type="HOGENOM" id="CLU_920293_0_0_7"/>
<reference evidence="4 5" key="1">
    <citation type="journal article" date="2010" name="Stand. Genomic Sci.">
        <title>Complete genome sequence of Haliangium ochraceum type strain (SMP-2).</title>
        <authorList>
            <consortium name="US DOE Joint Genome Institute (JGI-PGF)"/>
            <person name="Ivanova N."/>
            <person name="Daum C."/>
            <person name="Lang E."/>
            <person name="Abt B."/>
            <person name="Kopitz M."/>
            <person name="Saunders E."/>
            <person name="Lapidus A."/>
            <person name="Lucas S."/>
            <person name="Glavina Del Rio T."/>
            <person name="Nolan M."/>
            <person name="Tice H."/>
            <person name="Copeland A."/>
            <person name="Cheng J.F."/>
            <person name="Chen F."/>
            <person name="Bruce D."/>
            <person name="Goodwin L."/>
            <person name="Pitluck S."/>
            <person name="Mavromatis K."/>
            <person name="Pati A."/>
            <person name="Mikhailova N."/>
            <person name="Chen A."/>
            <person name="Palaniappan K."/>
            <person name="Land M."/>
            <person name="Hauser L."/>
            <person name="Chang Y.J."/>
            <person name="Jeffries C.D."/>
            <person name="Detter J.C."/>
            <person name="Brettin T."/>
            <person name="Rohde M."/>
            <person name="Goker M."/>
            <person name="Bristow J."/>
            <person name="Markowitz V."/>
            <person name="Eisen J.A."/>
            <person name="Hugenholtz P."/>
            <person name="Kyrpides N.C."/>
            <person name="Klenk H.P."/>
        </authorList>
    </citation>
    <scope>NUCLEOTIDE SEQUENCE [LARGE SCALE GENOMIC DNA]</scope>
    <source>
        <strain evidence="5">DSM 14365 / CIP 107738 / JCM 11303 / AJ 13395 / SMP-2</strain>
    </source>
</reference>
<keyword evidence="5" id="KW-1185">Reference proteome</keyword>
<dbReference type="KEGG" id="hoh:Hoch_3833"/>
<protein>
    <submittedName>
        <fullName evidence="4">Beta-lactamase domain protein</fullName>
    </submittedName>
</protein>
<dbReference type="Proteomes" id="UP000001880">
    <property type="component" value="Chromosome"/>
</dbReference>
<evidence type="ECO:0000313" key="5">
    <source>
        <dbReference type="Proteomes" id="UP000001880"/>
    </source>
</evidence>
<evidence type="ECO:0000259" key="3">
    <source>
        <dbReference type="SMART" id="SM00849"/>
    </source>
</evidence>
<accession>D0LZ70</accession>
<dbReference type="EMBL" id="CP001804">
    <property type="protein sequence ID" value="ACY16332.1"/>
    <property type="molecule type" value="Genomic_DNA"/>
</dbReference>
<keyword evidence="2" id="KW-0732">Signal</keyword>
<dbReference type="SMART" id="SM00849">
    <property type="entry name" value="Lactamase_B"/>
    <property type="match status" value="1"/>
</dbReference>
<dbReference type="PANTHER" id="PTHR42951:SF4">
    <property type="entry name" value="ACYL-COENZYME A THIOESTERASE MBLAC2"/>
    <property type="match status" value="1"/>
</dbReference>
<feature type="chain" id="PRO_5003010742" evidence="2">
    <location>
        <begin position="30"/>
        <end position="344"/>
    </location>
</feature>
<comment type="similarity">
    <text evidence="1">Belongs to the metallo-beta-lactamase superfamily. Class-B beta-lactamase family.</text>
</comment>
<dbReference type="Gene3D" id="3.60.15.10">
    <property type="entry name" value="Ribonuclease Z/Hydroxyacylglutathione hydrolase-like"/>
    <property type="match status" value="1"/>
</dbReference>
<dbReference type="InterPro" id="IPR036866">
    <property type="entry name" value="RibonucZ/Hydroxyglut_hydro"/>
</dbReference>
<dbReference type="GO" id="GO:0017001">
    <property type="term" value="P:antibiotic catabolic process"/>
    <property type="evidence" value="ECO:0007669"/>
    <property type="project" value="UniProtKB-ARBA"/>
</dbReference>